<dbReference type="Pfam" id="PF00175">
    <property type="entry name" value="NAD_binding_1"/>
    <property type="match status" value="1"/>
</dbReference>
<evidence type="ECO:0000256" key="8">
    <source>
        <dbReference type="ARBA" id="ARBA00022857"/>
    </source>
</evidence>
<dbReference type="GO" id="GO:0050660">
    <property type="term" value="F:flavin adenine dinucleotide binding"/>
    <property type="evidence" value="ECO:0007669"/>
    <property type="project" value="TreeGrafter"/>
</dbReference>
<evidence type="ECO:0000256" key="2">
    <source>
        <dbReference type="ARBA" id="ARBA00001974"/>
    </source>
</evidence>
<dbReference type="InterPro" id="IPR017927">
    <property type="entry name" value="FAD-bd_FR_type"/>
</dbReference>
<evidence type="ECO:0000259" key="15">
    <source>
        <dbReference type="PROSITE" id="PS50902"/>
    </source>
</evidence>
<feature type="domain" description="Flavodoxin-like" evidence="15">
    <location>
        <begin position="244"/>
        <end position="386"/>
    </location>
</feature>
<organism evidence="17 18">
    <name type="scientific">Chara braunii</name>
    <name type="common">Braun's stonewort</name>
    <dbReference type="NCBI Taxonomy" id="69332"/>
    <lineage>
        <taxon>Eukaryota</taxon>
        <taxon>Viridiplantae</taxon>
        <taxon>Streptophyta</taxon>
        <taxon>Charophyceae</taxon>
        <taxon>Charales</taxon>
        <taxon>Characeae</taxon>
        <taxon>Chara</taxon>
    </lineage>
</organism>
<dbReference type="InterPro" id="IPR039261">
    <property type="entry name" value="FNR_nucleotide-bd"/>
</dbReference>
<comment type="cofactor">
    <cofactor evidence="2">
        <name>FAD</name>
        <dbReference type="ChEBI" id="CHEBI:57692"/>
    </cofactor>
</comment>
<evidence type="ECO:0000256" key="4">
    <source>
        <dbReference type="ARBA" id="ARBA00022630"/>
    </source>
</evidence>
<dbReference type="InterPro" id="IPR001709">
    <property type="entry name" value="Flavoprot_Pyr_Nucl_cyt_Rdtase"/>
</dbReference>
<evidence type="ECO:0000256" key="13">
    <source>
        <dbReference type="SAM" id="MobiDB-lite"/>
    </source>
</evidence>
<reference evidence="17 18" key="1">
    <citation type="journal article" date="2018" name="Cell">
        <title>The Chara Genome: Secondary Complexity and Implications for Plant Terrestrialization.</title>
        <authorList>
            <person name="Nishiyama T."/>
            <person name="Sakayama H."/>
            <person name="Vries J.D."/>
            <person name="Buschmann H."/>
            <person name="Saint-Marcoux D."/>
            <person name="Ullrich K.K."/>
            <person name="Haas F.B."/>
            <person name="Vanderstraeten L."/>
            <person name="Becker D."/>
            <person name="Lang D."/>
            <person name="Vosolsobe S."/>
            <person name="Rombauts S."/>
            <person name="Wilhelmsson P.K.I."/>
            <person name="Janitza P."/>
            <person name="Kern R."/>
            <person name="Heyl A."/>
            <person name="Rumpler F."/>
            <person name="Villalobos L.I.A.C."/>
            <person name="Clay J.M."/>
            <person name="Skokan R."/>
            <person name="Toyoda A."/>
            <person name="Suzuki Y."/>
            <person name="Kagoshima H."/>
            <person name="Schijlen E."/>
            <person name="Tajeshwar N."/>
            <person name="Catarino B."/>
            <person name="Hetherington A.J."/>
            <person name="Saltykova A."/>
            <person name="Bonnot C."/>
            <person name="Breuninger H."/>
            <person name="Symeonidi A."/>
            <person name="Radhakrishnan G.V."/>
            <person name="Van Nieuwerburgh F."/>
            <person name="Deforce D."/>
            <person name="Chang C."/>
            <person name="Karol K.G."/>
            <person name="Hedrich R."/>
            <person name="Ulvskov P."/>
            <person name="Glockner G."/>
            <person name="Delwiche C.F."/>
            <person name="Petrasek J."/>
            <person name="Van de Peer Y."/>
            <person name="Friml J."/>
            <person name="Beilby M."/>
            <person name="Dolan L."/>
            <person name="Kohara Y."/>
            <person name="Sugano S."/>
            <person name="Fujiyama A."/>
            <person name="Delaux P.-M."/>
            <person name="Quint M."/>
            <person name="TheiBen G."/>
            <person name="Hagemann M."/>
            <person name="Harholt J."/>
            <person name="Dunand C."/>
            <person name="Zachgo S."/>
            <person name="Langdale J."/>
            <person name="Maumus F."/>
            <person name="Straeten D.V.D."/>
            <person name="Gould S.B."/>
            <person name="Rensing S.A."/>
        </authorList>
    </citation>
    <scope>NUCLEOTIDE SEQUENCE [LARGE SCALE GENOMIC DNA]</scope>
    <source>
        <strain evidence="17 18">S276</strain>
    </source>
</reference>
<dbReference type="PRINTS" id="PR00371">
    <property type="entry name" value="FPNCR"/>
</dbReference>
<dbReference type="InterPro" id="IPR003097">
    <property type="entry name" value="CysJ-like_FAD-binding"/>
</dbReference>
<keyword evidence="7" id="KW-0274">FAD</keyword>
<dbReference type="InterPro" id="IPR023173">
    <property type="entry name" value="NADPH_Cyt_P450_Rdtase_alpha"/>
</dbReference>
<dbReference type="GO" id="GO:0009086">
    <property type="term" value="P:methionine biosynthetic process"/>
    <property type="evidence" value="ECO:0007669"/>
    <property type="project" value="UniProtKB-KW"/>
</dbReference>
<dbReference type="Gene3D" id="2.40.30.10">
    <property type="entry name" value="Translation factors"/>
    <property type="match status" value="1"/>
</dbReference>
<evidence type="ECO:0000256" key="1">
    <source>
        <dbReference type="ARBA" id="ARBA00001917"/>
    </source>
</evidence>
<evidence type="ECO:0000256" key="11">
    <source>
        <dbReference type="ARBA" id="ARBA00039088"/>
    </source>
</evidence>
<dbReference type="OMA" id="NDEHATH"/>
<evidence type="ECO:0000256" key="12">
    <source>
        <dbReference type="ARBA" id="ARBA00040659"/>
    </source>
</evidence>
<dbReference type="AlphaFoldDB" id="A0A388K9G3"/>
<dbReference type="SUPFAM" id="SSF52218">
    <property type="entry name" value="Flavoproteins"/>
    <property type="match status" value="1"/>
</dbReference>
<dbReference type="GO" id="GO:0005829">
    <property type="term" value="C:cytosol"/>
    <property type="evidence" value="ECO:0007669"/>
    <property type="project" value="TreeGrafter"/>
</dbReference>
<evidence type="ECO:0000259" key="16">
    <source>
        <dbReference type="PROSITE" id="PS51384"/>
    </source>
</evidence>
<keyword evidence="3" id="KW-0028">Amino-acid biosynthesis</keyword>
<evidence type="ECO:0000256" key="3">
    <source>
        <dbReference type="ARBA" id="ARBA00022605"/>
    </source>
</evidence>
<dbReference type="Gene3D" id="3.40.50.80">
    <property type="entry name" value="Nucleotide-binding domain of ferredoxin-NADP reductase (FNR) module"/>
    <property type="match status" value="1"/>
</dbReference>
<dbReference type="Gene3D" id="3.40.50.360">
    <property type="match status" value="1"/>
</dbReference>
<dbReference type="GO" id="GO:0010181">
    <property type="term" value="F:FMN binding"/>
    <property type="evidence" value="ECO:0007669"/>
    <property type="project" value="InterPro"/>
</dbReference>
<dbReference type="SUPFAM" id="SSF52343">
    <property type="entry name" value="Ferredoxin reductase-like, C-terminal NADP-linked domain"/>
    <property type="match status" value="1"/>
</dbReference>
<keyword evidence="18" id="KW-1185">Reference proteome</keyword>
<keyword evidence="9" id="KW-0560">Oxidoreductase</keyword>
<dbReference type="Pfam" id="PF00258">
    <property type="entry name" value="Flavodoxin_1"/>
    <property type="match status" value="1"/>
</dbReference>
<evidence type="ECO:0000313" key="17">
    <source>
        <dbReference type="EMBL" id="GBG66666.1"/>
    </source>
</evidence>
<keyword evidence="4" id="KW-0285">Flavoprotein</keyword>
<keyword evidence="14" id="KW-1133">Transmembrane helix</keyword>
<evidence type="ECO:0000256" key="9">
    <source>
        <dbReference type="ARBA" id="ARBA00023002"/>
    </source>
</evidence>
<dbReference type="InterPro" id="IPR001094">
    <property type="entry name" value="Flavdoxin-like"/>
</dbReference>
<dbReference type="Pfam" id="PF00667">
    <property type="entry name" value="FAD_binding_1"/>
    <property type="match status" value="1"/>
</dbReference>
<feature type="transmembrane region" description="Helical" evidence="14">
    <location>
        <begin position="16"/>
        <end position="35"/>
    </location>
</feature>
<dbReference type="InterPro" id="IPR029039">
    <property type="entry name" value="Flavoprotein-like_sf"/>
</dbReference>
<evidence type="ECO:0000256" key="10">
    <source>
        <dbReference type="ARBA" id="ARBA00023167"/>
    </source>
</evidence>
<proteinExistence type="predicted"/>
<dbReference type="PANTHER" id="PTHR19384">
    <property type="entry name" value="NITRIC OXIDE SYNTHASE-RELATED"/>
    <property type="match status" value="1"/>
</dbReference>
<keyword evidence="14" id="KW-0812">Transmembrane</keyword>
<feature type="domain" description="FAD-binding FR-type" evidence="16">
    <location>
        <begin position="490"/>
        <end position="744"/>
    </location>
</feature>
<evidence type="ECO:0000256" key="7">
    <source>
        <dbReference type="ARBA" id="ARBA00022827"/>
    </source>
</evidence>
<dbReference type="FunFam" id="1.20.990.10:FF:000007">
    <property type="entry name" value="Methionine synthase reductase"/>
    <property type="match status" value="1"/>
</dbReference>
<dbReference type="Proteomes" id="UP000265515">
    <property type="component" value="Unassembled WGS sequence"/>
</dbReference>
<dbReference type="EC" id="1.16.1.8" evidence="11"/>
<dbReference type="EMBL" id="BFEA01000077">
    <property type="protein sequence ID" value="GBG66666.1"/>
    <property type="molecule type" value="Genomic_DNA"/>
</dbReference>
<dbReference type="OrthoDB" id="1856718at2759"/>
<dbReference type="InterPro" id="IPR017938">
    <property type="entry name" value="Riboflavin_synthase-like_b-brl"/>
</dbReference>
<evidence type="ECO:0000256" key="5">
    <source>
        <dbReference type="ARBA" id="ARBA00022643"/>
    </source>
</evidence>
<dbReference type="PROSITE" id="PS50902">
    <property type="entry name" value="FLAVODOXIN_LIKE"/>
    <property type="match status" value="1"/>
</dbReference>
<evidence type="ECO:0000313" key="18">
    <source>
        <dbReference type="Proteomes" id="UP000265515"/>
    </source>
</evidence>
<keyword evidence="6" id="KW-0949">S-adenosyl-L-methionine</keyword>
<evidence type="ECO:0000256" key="14">
    <source>
        <dbReference type="SAM" id="Phobius"/>
    </source>
</evidence>
<feature type="compositionally biased region" description="Basic and acidic residues" evidence="13">
    <location>
        <begin position="83"/>
        <end position="94"/>
    </location>
</feature>
<keyword evidence="14" id="KW-0472">Membrane</keyword>
<dbReference type="GO" id="GO:0030586">
    <property type="term" value="F:[methionine synthase] reductase (NADPH) activity"/>
    <property type="evidence" value="ECO:0007669"/>
    <property type="project" value="UniProtKB-EC"/>
</dbReference>
<comment type="caution">
    <text evidence="17">The sequence shown here is derived from an EMBL/GenBank/DDBJ whole genome shotgun (WGS) entry which is preliminary data.</text>
</comment>
<feature type="region of interest" description="Disordered" evidence="13">
    <location>
        <begin position="80"/>
        <end position="128"/>
    </location>
</feature>
<sequence>MKAIESLSSSFDAESILAGAIVGIVCALLFPWLWNTFGSQLSQLPPFVFLGVGLGLMCIVGGYFLWCWLRPAPASRSGARSQEVSRDVSVDEAGKLQLSSEGDGEANADPAFRDEKPTTTATSCVSPPPALAPAAVLPPVTASGPDPAPLPASVITPVPAAAPLPVIAPASEPAPGPFPVSLSLPKDLPTAKPAVDKPRLQEAPSDVDVNSAAIAGPGAAIRARLAAARKTSARTSAAKVEPEVLILYGSQTGNSMEIAKVINAEAVGRGIKSQVRTLNEFTVEKLSSVRVLIVVVSSTGDGDPPENAVRFCGDLRKRSHPATMLSGVRYTVVGLGDSNYTRYMAIPRLFTRRLPELGARCFTACIEADEVEGIDDKVEAWTADLWEPLKAALAEALSADARQAGSGAEQASATTIPSDKGDHIAGAGVANHALDGADTEVNLVGVPPLQPCSIHVEWIGGEPHFGADSVQVQVVDEAQNESGLAVGTGAQTHLVQVTDARCMTAEWSDRRVLHMEMDISGLGISYNPGDSIGIAPENDPTVVDSLINRLGLNGSARFEVTPGSADGPGRDGPVLPHVKCPCTVRDAFARYCDITAIPKKGLLRLLAECCSKPEEKRQLLLWSSRGGKEIFAKQVQEPRLSLLDLLQMHPSCSPPLAHLLDTLPPLTSRFYSVTSSQLMHPNHIQVAFSVVKMDLPGPGNRIFRGVCTNYFDRLLAHPGSTGMATDLSVSLLIFVKSGGDFHVPPDVSAPVIMIGPGTGVAPFRGFLEDRKAQLVGAINGQNENLGTVNREEEIPEKKGPWWLFFGCRKEEEDFLYQHELEAFEKDGTLDKLVLAFSRATDKKVYVQHRMEEYGEELAELILGRKNTHIFVCGDGVNMAKDVHAALCNILCKHGSMKEPMAIAHLSSMIKQKRYVRDIWS</sequence>
<feature type="transmembrane region" description="Helical" evidence="14">
    <location>
        <begin position="47"/>
        <end position="66"/>
    </location>
</feature>
<dbReference type="PANTHER" id="PTHR19384:SF84">
    <property type="entry name" value="METHIONINE SYNTHASE REDUCTASE"/>
    <property type="match status" value="1"/>
</dbReference>
<dbReference type="InterPro" id="IPR008254">
    <property type="entry name" value="Flavodoxin/NO_synth"/>
</dbReference>
<dbReference type="Gene3D" id="1.20.990.10">
    <property type="entry name" value="NADPH-cytochrome p450 Reductase, Chain A, domain 3"/>
    <property type="match status" value="1"/>
</dbReference>
<name>A0A388K9G3_CHABU</name>
<keyword evidence="10" id="KW-0486">Methionine biosynthesis</keyword>
<accession>A0A388K9G3</accession>
<keyword evidence="5" id="KW-0288">FMN</keyword>
<dbReference type="PRINTS" id="PR00369">
    <property type="entry name" value="FLAVODOXIN"/>
</dbReference>
<dbReference type="SUPFAM" id="SSF63380">
    <property type="entry name" value="Riboflavin synthase domain-like"/>
    <property type="match status" value="1"/>
</dbReference>
<dbReference type="PROSITE" id="PS51384">
    <property type="entry name" value="FAD_FR"/>
    <property type="match status" value="1"/>
</dbReference>
<dbReference type="STRING" id="69332.A0A388K9G3"/>
<dbReference type="GO" id="GO:0050667">
    <property type="term" value="P:homocysteine metabolic process"/>
    <property type="evidence" value="ECO:0007669"/>
    <property type="project" value="TreeGrafter"/>
</dbReference>
<dbReference type="Gramene" id="GBG66666">
    <property type="protein sequence ID" value="GBG66666"/>
    <property type="gene ID" value="CBR_g66801"/>
</dbReference>
<protein>
    <recommendedName>
        <fullName evidence="12">Methionine synthase reductase</fullName>
        <ecNumber evidence="11">1.16.1.8</ecNumber>
    </recommendedName>
</protein>
<gene>
    <name evidence="17" type="ORF">CBR_g66801</name>
</gene>
<evidence type="ECO:0000256" key="6">
    <source>
        <dbReference type="ARBA" id="ARBA00022691"/>
    </source>
</evidence>
<dbReference type="InterPro" id="IPR001433">
    <property type="entry name" value="OxRdtase_FAD/NAD-bd"/>
</dbReference>
<keyword evidence="8" id="KW-0521">NADP</keyword>
<comment type="cofactor">
    <cofactor evidence="1">
        <name>FMN</name>
        <dbReference type="ChEBI" id="CHEBI:58210"/>
    </cofactor>
</comment>
<dbReference type="FunFam" id="3.40.50.80:FF:000001">
    <property type="entry name" value="NADPH--cytochrome P450 reductase 1"/>
    <property type="match status" value="1"/>
</dbReference>